<feature type="transmembrane region" description="Helical" evidence="1">
    <location>
        <begin position="16"/>
        <end position="37"/>
    </location>
</feature>
<protein>
    <recommendedName>
        <fullName evidence="4">4-amino-4-deoxy-L-arabinose transferase</fullName>
    </recommendedName>
</protein>
<evidence type="ECO:0000313" key="2">
    <source>
        <dbReference type="EMBL" id="QNG52134.1"/>
    </source>
</evidence>
<name>A0A7G7MH73_9PSEU</name>
<keyword evidence="1" id="KW-1133">Transmembrane helix</keyword>
<feature type="transmembrane region" description="Helical" evidence="1">
    <location>
        <begin position="316"/>
        <end position="332"/>
    </location>
</feature>
<organism evidence="2 3">
    <name type="scientific">Pseudonocardia petroleophila</name>
    <dbReference type="NCBI Taxonomy" id="37331"/>
    <lineage>
        <taxon>Bacteria</taxon>
        <taxon>Bacillati</taxon>
        <taxon>Actinomycetota</taxon>
        <taxon>Actinomycetes</taxon>
        <taxon>Pseudonocardiales</taxon>
        <taxon>Pseudonocardiaceae</taxon>
        <taxon>Pseudonocardia</taxon>
    </lineage>
</organism>
<feature type="transmembrane region" description="Helical" evidence="1">
    <location>
        <begin position="241"/>
        <end position="265"/>
    </location>
</feature>
<gene>
    <name evidence="2" type="ORF">H6H00_29500</name>
</gene>
<keyword evidence="1" id="KW-0812">Transmembrane</keyword>
<reference evidence="2 3" key="1">
    <citation type="submission" date="2020-08" db="EMBL/GenBank/DDBJ databases">
        <authorList>
            <person name="Mo P."/>
        </authorList>
    </citation>
    <scope>NUCLEOTIDE SEQUENCE [LARGE SCALE GENOMIC DNA]</scope>
    <source>
        <strain evidence="2 3">CGMCC 4.1532</strain>
    </source>
</reference>
<dbReference type="Proteomes" id="UP000515728">
    <property type="component" value="Chromosome"/>
</dbReference>
<feature type="transmembrane region" description="Helical" evidence="1">
    <location>
        <begin position="213"/>
        <end position="229"/>
    </location>
</feature>
<dbReference type="KEGG" id="ppel:H6H00_29500"/>
<feature type="transmembrane region" description="Helical" evidence="1">
    <location>
        <begin position="98"/>
        <end position="131"/>
    </location>
</feature>
<feature type="transmembrane region" description="Helical" evidence="1">
    <location>
        <begin position="384"/>
        <end position="405"/>
    </location>
</feature>
<keyword evidence="3" id="KW-1185">Reference proteome</keyword>
<sequence length="585" mass="60090">MLTVQASRPRPRSRTVAAAGVPLGYLVLALVVTGPWWTPLGRRVTSVNEPDSVLFGWLLTWTPRALAQGRLPLYSDALNHPDGINLMWNNGMVLPGLLLAPVTAAFGGIGTVTVLTTLGLAATASATFWCLLARPLGVGTGPAAVGGLLAGFSPAMVAQAAGGHPNLVLNPAVPVLLLMSVRLLTDARPARSTAVLLGLAAGLQVYVGEEILFLSGLVVALLLVVLVASHPREVRGRAGRVTGRALLALGVFALVGGPGLAFQLLGPLPQEGSPFATAYYSTDLAGLVVGTPLQVLTTSAAAERSAVFAGGIEERTALLGFPLLVVLLAGLVRYRRDARLRTALLVAAATAVLALGPELVVDGVRTGVPLPWALLAGLPGFEHVIATRLPLFTAFLAAAALALALERVRAEAVAVRGAVAFAVVVALLPLVPGPLPAQDAPAVPAFLTSGDPALDCPGGSVLLLPFPAAPDVDAMAWQQAAGLSFAIPGGYFIGPAADGRAYVGGQPTHTGRLLHDVHVDGAVREVTPEVRARFRADVARWGACSAVLGPSRNVDALVQQTTALVGAEPEFVGDVAVWRDLDPPG</sequence>
<feature type="transmembrane region" description="Helical" evidence="1">
    <location>
        <begin position="412"/>
        <end position="431"/>
    </location>
</feature>
<evidence type="ECO:0000256" key="1">
    <source>
        <dbReference type="SAM" id="Phobius"/>
    </source>
</evidence>
<accession>A0A7G7MH73</accession>
<dbReference type="RefSeq" id="WP_185718884.1">
    <property type="nucleotide sequence ID" value="NZ_BAAAWI010000001.1"/>
</dbReference>
<feature type="transmembrane region" description="Helical" evidence="1">
    <location>
        <begin position="143"/>
        <end position="161"/>
    </location>
</feature>
<feature type="transmembrane region" description="Helical" evidence="1">
    <location>
        <begin position="344"/>
        <end position="364"/>
    </location>
</feature>
<keyword evidence="1" id="KW-0472">Membrane</keyword>
<proteinExistence type="predicted"/>
<evidence type="ECO:0000313" key="3">
    <source>
        <dbReference type="Proteomes" id="UP000515728"/>
    </source>
</evidence>
<dbReference type="AlphaFoldDB" id="A0A7G7MH73"/>
<evidence type="ECO:0008006" key="4">
    <source>
        <dbReference type="Google" id="ProtNLM"/>
    </source>
</evidence>
<dbReference type="EMBL" id="CP060131">
    <property type="protein sequence ID" value="QNG52134.1"/>
    <property type="molecule type" value="Genomic_DNA"/>
</dbReference>